<feature type="chain" id="PRO_5047321393" description="Big-1 domain-containing protein" evidence="1">
    <location>
        <begin position="35"/>
        <end position="1071"/>
    </location>
</feature>
<protein>
    <recommendedName>
        <fullName evidence="4">Big-1 domain-containing protein</fullName>
    </recommendedName>
</protein>
<dbReference type="Proteomes" id="UP001501074">
    <property type="component" value="Unassembled WGS sequence"/>
</dbReference>
<feature type="signal peptide" evidence="1">
    <location>
        <begin position="1"/>
        <end position="34"/>
    </location>
</feature>
<reference evidence="3" key="1">
    <citation type="journal article" date="2019" name="Int. J. Syst. Evol. Microbiol.">
        <title>The Global Catalogue of Microorganisms (GCM) 10K type strain sequencing project: providing services to taxonomists for standard genome sequencing and annotation.</title>
        <authorList>
            <consortium name="The Broad Institute Genomics Platform"/>
            <consortium name="The Broad Institute Genome Sequencing Center for Infectious Disease"/>
            <person name="Wu L."/>
            <person name="Ma J."/>
        </authorList>
    </citation>
    <scope>NUCLEOTIDE SEQUENCE [LARGE SCALE GENOMIC DNA]</scope>
    <source>
        <strain evidence="3">JCM 16902</strain>
    </source>
</reference>
<dbReference type="SUPFAM" id="SSF49373">
    <property type="entry name" value="Invasin/intimin cell-adhesion fragments"/>
    <property type="match status" value="1"/>
</dbReference>
<accession>A0ABP6ZH95</accession>
<evidence type="ECO:0000313" key="3">
    <source>
        <dbReference type="Proteomes" id="UP001501074"/>
    </source>
</evidence>
<dbReference type="InterPro" id="IPR008964">
    <property type="entry name" value="Invasin/intimin_cell_adhesion"/>
</dbReference>
<evidence type="ECO:0000256" key="1">
    <source>
        <dbReference type="SAM" id="SignalP"/>
    </source>
</evidence>
<comment type="caution">
    <text evidence="2">The sequence shown here is derived from an EMBL/GenBank/DDBJ whole genome shotgun (WGS) entry which is preliminary data.</text>
</comment>
<keyword evidence="3" id="KW-1185">Reference proteome</keyword>
<dbReference type="InterPro" id="IPR013783">
    <property type="entry name" value="Ig-like_fold"/>
</dbReference>
<proteinExistence type="predicted"/>
<dbReference type="Gene3D" id="2.60.40.10">
    <property type="entry name" value="Immunoglobulins"/>
    <property type="match status" value="1"/>
</dbReference>
<dbReference type="EMBL" id="BAAAZO010000003">
    <property type="protein sequence ID" value="GAA3607843.1"/>
    <property type="molecule type" value="Genomic_DNA"/>
</dbReference>
<evidence type="ECO:0008006" key="4">
    <source>
        <dbReference type="Google" id="ProtNLM"/>
    </source>
</evidence>
<gene>
    <name evidence="2" type="ORF">GCM10022223_24810</name>
</gene>
<keyword evidence="1" id="KW-0732">Signal</keyword>
<evidence type="ECO:0000313" key="2">
    <source>
        <dbReference type="EMBL" id="GAA3607843.1"/>
    </source>
</evidence>
<dbReference type="RefSeq" id="WP_231483769.1">
    <property type="nucleotide sequence ID" value="NZ_BAAAZO010000003.1"/>
</dbReference>
<name>A0ABP6ZH95_9ACTN</name>
<organism evidence="2 3">
    <name type="scientific">Kineosporia mesophila</name>
    <dbReference type="NCBI Taxonomy" id="566012"/>
    <lineage>
        <taxon>Bacteria</taxon>
        <taxon>Bacillati</taxon>
        <taxon>Actinomycetota</taxon>
        <taxon>Actinomycetes</taxon>
        <taxon>Kineosporiales</taxon>
        <taxon>Kineosporiaceae</taxon>
        <taxon>Kineosporia</taxon>
    </lineage>
</organism>
<sequence length="1071" mass="105779">MNLQSKKARLPIAALGVTALCTGGVGIFASPAFAATEIALNSGATSIAVGNFGTGTTATANAAYALKIQDTSVSNTVLSVESKPTGGHLAIDKAATNAAAASGGFSTVGTTNTSEVQSLYFSTVPASGYYKVTVGSTTTANITTYTASALASALNTAFASGTDITVTGSGTSGSPFVVTFGGALSGTNEPQMTVDTTTGTLEDSGSTAVTATVGTTTNGSSSGSGTTATTGTIANTDYLYVTGDVPGAYKFRIFQDTNGNSVYDSPDERSTALVTLNVYDTSAATADTSDDVDAVVTATSPSSAGDAISSEITYSKSLSLADARGSGVATGLAGRLGALTWIDVNSTAAGVSTATNQQPVYSTSTNKLTYAVGTPTGAGNIVLKTDLAATSGAASYTGAAPKTITVTSNNVATITSGVTVADGSVKRTANNVAVKAGTGAVEYTATALDSSGTPVPVANAKVTFTLTASAANIAKLSADGTAGATTTTTKSYTATTDAKGVAKLKVTSTDTTSAVSYTVDTTSNGHSGTQLSTAYATATPARIVTTSTTSDLTPTVGTTSVVLKGTVQDQFGGAFSPSSGDPQQVTVQIPDGTQVGFAPLGSAGTFSYTYTPPTSPAPAVGDTTTFDFVYGTVPDVDSEGGTIRWASAAAASKITLTAPLDGAKDVVIQDNTTPVPAQVAAFGNTTGAIAGTVYGADNAVLAYKSVKLGGGNGVLFSTSATPDADHPLVATIDAVTDASGVLGGVYVYFTKAGDHEITATSGTITAKSTVSVAAQAATQGYNVTVDDINGTPGSTLIVTGKVTDLFGNAVPGAVVSLSTGTSTVGALGSSTLTTNAAGVFSTTFVTGSNSSGKVDLTAEIINNPAGTPTANAAYKAAGLVIADGKDTAAGVINVAKAELTLSSSARVTATATGGVAKLSGTSAPNTTVDIYGRASGSLSYTLMDSATTDDKGEWGISIRVMKSTFFLAKANGLSSGATQTQVWSSVSVSAKALGKGKVKLTANGDPNAKATLSFYRSIAGADPLLKQIVSNSTGTGSVTVSLPKGSRSVYVTYKAAGTGLGTSKTLKVNVK</sequence>